<keyword evidence="3" id="KW-1185">Reference proteome</keyword>
<evidence type="ECO:0000256" key="1">
    <source>
        <dbReference type="SAM" id="MobiDB-lite"/>
    </source>
</evidence>
<evidence type="ECO:0008006" key="4">
    <source>
        <dbReference type="Google" id="ProtNLM"/>
    </source>
</evidence>
<protein>
    <recommendedName>
        <fullName evidence="4">Biopolymer transporter Tol</fullName>
    </recommendedName>
</protein>
<evidence type="ECO:0000313" key="3">
    <source>
        <dbReference type="Proteomes" id="UP001065682"/>
    </source>
</evidence>
<dbReference type="Gene3D" id="2.120.10.30">
    <property type="entry name" value="TolB, C-terminal domain"/>
    <property type="match status" value="2"/>
</dbReference>
<dbReference type="PANTHER" id="PTHR36842">
    <property type="entry name" value="PROTEIN TOLB HOMOLOG"/>
    <property type="match status" value="1"/>
</dbReference>
<dbReference type="SUPFAM" id="SSF82171">
    <property type="entry name" value="DPP6 N-terminal domain-like"/>
    <property type="match status" value="1"/>
</dbReference>
<accession>A0A9E4ZK90</accession>
<sequence>MPTPVPTVTSTLPPAVQPTRAPESTLIGAGTQISSSPGDNLFPAISGDNIVWYDNDSASIQLYEIPSGNLSTISTTTSIPLDLPHELAIDGMNVVWTGGDPRTGGVAVYLYDIASGRLQPVTNGSGLPGYPGVSEEFVVWIDGDELGDLYLYEIASGNSTQVTDDPYEQILADVSGGTFVWADNETEGGDLDIAVASLNESGVRLLGDAGDDSYPDLSSDGNRLAWINANENRTAVYLYDLSTENITQVTGESAQPDAVAVDGDHVVYSDWRNGNLDIYLYNISTGVETPITEDPYAQSLPDISEGVVVWMGNNTGQWEIYMWEVPGGL</sequence>
<feature type="compositionally biased region" description="Low complexity" evidence="1">
    <location>
        <begin position="1"/>
        <end position="14"/>
    </location>
</feature>
<comment type="caution">
    <text evidence="2">The sequence shown here is derived from an EMBL/GenBank/DDBJ whole genome shotgun (WGS) entry which is preliminary data.</text>
</comment>
<dbReference type="PANTHER" id="PTHR36842:SF1">
    <property type="entry name" value="PROTEIN TOLB"/>
    <property type="match status" value="1"/>
</dbReference>
<dbReference type="AlphaFoldDB" id="A0A9E4ZK90"/>
<dbReference type="InterPro" id="IPR011042">
    <property type="entry name" value="6-blade_b-propeller_TolB-like"/>
</dbReference>
<name>A0A9E4ZK90_9EURY</name>
<dbReference type="NCBIfam" id="TIGR04275">
    <property type="entry name" value="beta_prop_Msarc"/>
    <property type="match status" value="3"/>
</dbReference>
<proteinExistence type="predicted"/>
<dbReference type="Proteomes" id="UP001065682">
    <property type="component" value="Unassembled WGS sequence"/>
</dbReference>
<reference evidence="2" key="1">
    <citation type="submission" date="2019-06" db="EMBL/GenBank/DDBJ databases">
        <title>Methanoculleus strain from Tamsui River, Taipei, Taiwan.</title>
        <authorList>
            <person name="You Y.-T."/>
            <person name="Chen S.-C."/>
            <person name="Lai S.-J."/>
            <person name="Lee Y.-C."/>
            <person name="Lai M.-C."/>
        </authorList>
    </citation>
    <scope>NUCLEOTIDE SEQUENCE</scope>
    <source>
        <strain evidence="2">Afa-1</strain>
    </source>
</reference>
<dbReference type="EMBL" id="VHLL01000002">
    <property type="protein sequence ID" value="MCT8337039.1"/>
    <property type="molecule type" value="Genomic_DNA"/>
</dbReference>
<dbReference type="InterPro" id="IPR027618">
    <property type="entry name" value="Beta_prop_Msarc"/>
</dbReference>
<organism evidence="2 3">
    <name type="scientific">Methanoculleus formosensis</name>
    <dbReference type="NCBI Taxonomy" id="2590886"/>
    <lineage>
        <taxon>Archaea</taxon>
        <taxon>Methanobacteriati</taxon>
        <taxon>Methanobacteriota</taxon>
        <taxon>Stenosarchaea group</taxon>
        <taxon>Methanomicrobia</taxon>
        <taxon>Methanomicrobiales</taxon>
        <taxon>Methanomicrobiaceae</taxon>
        <taxon>Methanoculleus</taxon>
    </lineage>
</organism>
<evidence type="ECO:0000313" key="2">
    <source>
        <dbReference type="EMBL" id="MCT8337039.1"/>
    </source>
</evidence>
<gene>
    <name evidence="2" type="ORF">FKB36_05895</name>
</gene>
<feature type="region of interest" description="Disordered" evidence="1">
    <location>
        <begin position="1"/>
        <end position="22"/>
    </location>
</feature>